<organism evidence="1 2">
    <name type="scientific">Daphnia magna</name>
    <dbReference type="NCBI Taxonomy" id="35525"/>
    <lineage>
        <taxon>Eukaryota</taxon>
        <taxon>Metazoa</taxon>
        <taxon>Ecdysozoa</taxon>
        <taxon>Arthropoda</taxon>
        <taxon>Crustacea</taxon>
        <taxon>Branchiopoda</taxon>
        <taxon>Diplostraca</taxon>
        <taxon>Cladocera</taxon>
        <taxon>Anomopoda</taxon>
        <taxon>Daphniidae</taxon>
        <taxon>Daphnia</taxon>
    </lineage>
</organism>
<proteinExistence type="predicted"/>
<evidence type="ECO:0000313" key="2">
    <source>
        <dbReference type="Proteomes" id="UP001234178"/>
    </source>
</evidence>
<accession>A0ABR0ASS6</accession>
<gene>
    <name evidence="1" type="ORF">OUZ56_017411</name>
</gene>
<dbReference type="Proteomes" id="UP001234178">
    <property type="component" value="Unassembled WGS sequence"/>
</dbReference>
<sequence>MAFSKQIGVHLFVQDTVPSTPVTRVPASDNQSAVPTAGLRLAGRSSVTPISLRGTQRRAKRLACERSEVYSSNRICLMRLEVLKSVKEIRALRLEPELTDAQIPRDLLGLINNPSEAGLN</sequence>
<dbReference type="EMBL" id="JAOYFB010000038">
    <property type="protein sequence ID" value="KAK4028151.1"/>
    <property type="molecule type" value="Genomic_DNA"/>
</dbReference>
<evidence type="ECO:0000313" key="1">
    <source>
        <dbReference type="EMBL" id="KAK4028151.1"/>
    </source>
</evidence>
<protein>
    <submittedName>
        <fullName evidence="1">Uncharacterized protein</fullName>
    </submittedName>
</protein>
<reference evidence="1 2" key="1">
    <citation type="journal article" date="2023" name="Nucleic Acids Res.">
        <title>The hologenome of Daphnia magna reveals possible DNA methylation and microbiome-mediated evolution of the host genome.</title>
        <authorList>
            <person name="Chaturvedi A."/>
            <person name="Li X."/>
            <person name="Dhandapani V."/>
            <person name="Marshall H."/>
            <person name="Kissane S."/>
            <person name="Cuenca-Cambronero M."/>
            <person name="Asole G."/>
            <person name="Calvet F."/>
            <person name="Ruiz-Romero M."/>
            <person name="Marangio P."/>
            <person name="Guigo R."/>
            <person name="Rago D."/>
            <person name="Mirbahai L."/>
            <person name="Eastwood N."/>
            <person name="Colbourne J.K."/>
            <person name="Zhou J."/>
            <person name="Mallon E."/>
            <person name="Orsini L."/>
        </authorList>
    </citation>
    <scope>NUCLEOTIDE SEQUENCE [LARGE SCALE GENOMIC DNA]</scope>
    <source>
        <strain evidence="1">LRV0_1</strain>
    </source>
</reference>
<comment type="caution">
    <text evidence="1">The sequence shown here is derived from an EMBL/GenBank/DDBJ whole genome shotgun (WGS) entry which is preliminary data.</text>
</comment>
<name>A0ABR0ASS6_9CRUS</name>
<keyword evidence="2" id="KW-1185">Reference proteome</keyword>